<comment type="caution">
    <text evidence="1">The sequence shown here is derived from an EMBL/GenBank/DDBJ whole genome shotgun (WGS) entry which is preliminary data.</text>
</comment>
<organism evidence="1 2">
    <name type="scientific">Periplaneta americana</name>
    <name type="common">American cockroach</name>
    <name type="synonym">Blatta americana</name>
    <dbReference type="NCBI Taxonomy" id="6978"/>
    <lineage>
        <taxon>Eukaryota</taxon>
        <taxon>Metazoa</taxon>
        <taxon>Ecdysozoa</taxon>
        <taxon>Arthropoda</taxon>
        <taxon>Hexapoda</taxon>
        <taxon>Insecta</taxon>
        <taxon>Pterygota</taxon>
        <taxon>Neoptera</taxon>
        <taxon>Polyneoptera</taxon>
        <taxon>Dictyoptera</taxon>
        <taxon>Blattodea</taxon>
        <taxon>Blattoidea</taxon>
        <taxon>Blattidae</taxon>
        <taxon>Blattinae</taxon>
        <taxon>Periplaneta</taxon>
    </lineage>
</organism>
<gene>
    <name evidence="1" type="ORF">ANN_14189</name>
</gene>
<evidence type="ECO:0000313" key="2">
    <source>
        <dbReference type="Proteomes" id="UP001148838"/>
    </source>
</evidence>
<sequence length="194" mass="22592">MCPGSSIESYPAFAHIGLRENPGKNFNQVTCSDRELNPGHLVSRPDALTVTPQESMAEPRKKMEEIQLENEILKSKWDQFEEEKRRKNLLFFGIEEKDREQSIDTYEKILGVCWECFGMDVSDGQVQDAFRKDVACEMDRQSKKQAVLEKVDEERMMLKLIRKRKMNWLGYWLRRKCLLKDALEGVVNGKKNSG</sequence>
<dbReference type="Proteomes" id="UP001148838">
    <property type="component" value="Unassembled WGS sequence"/>
</dbReference>
<dbReference type="EMBL" id="JAJSOF020000019">
    <property type="protein sequence ID" value="KAJ4438250.1"/>
    <property type="molecule type" value="Genomic_DNA"/>
</dbReference>
<accession>A0ABQ8SVM4</accession>
<protein>
    <submittedName>
        <fullName evidence="1">Uncharacterized protein</fullName>
    </submittedName>
</protein>
<name>A0ABQ8SVM4_PERAM</name>
<reference evidence="1 2" key="1">
    <citation type="journal article" date="2022" name="Allergy">
        <title>Genome assembly and annotation of Periplaneta americana reveal a comprehensive cockroach allergen profile.</title>
        <authorList>
            <person name="Wang L."/>
            <person name="Xiong Q."/>
            <person name="Saelim N."/>
            <person name="Wang L."/>
            <person name="Nong W."/>
            <person name="Wan A.T."/>
            <person name="Shi M."/>
            <person name="Liu X."/>
            <person name="Cao Q."/>
            <person name="Hui J.H.L."/>
            <person name="Sookrung N."/>
            <person name="Leung T.F."/>
            <person name="Tungtrongchitr A."/>
            <person name="Tsui S.K.W."/>
        </authorList>
    </citation>
    <scope>NUCLEOTIDE SEQUENCE [LARGE SCALE GENOMIC DNA]</scope>
    <source>
        <strain evidence="1">PWHHKU_190912</strain>
    </source>
</reference>
<proteinExistence type="predicted"/>
<keyword evidence="2" id="KW-1185">Reference proteome</keyword>
<evidence type="ECO:0000313" key="1">
    <source>
        <dbReference type="EMBL" id="KAJ4438250.1"/>
    </source>
</evidence>